<dbReference type="InterPro" id="IPR025513">
    <property type="entry name" value="DUF4401"/>
</dbReference>
<dbReference type="Proteomes" id="UP000078558">
    <property type="component" value="Chromosome I"/>
</dbReference>
<keyword evidence="6" id="KW-1185">Reference proteome</keyword>
<dbReference type="STRING" id="1851544.ODI_02024"/>
<keyword evidence="1" id="KW-0812">Transmembrane</keyword>
<dbReference type="Pfam" id="PF09925">
    <property type="entry name" value="DUF2157"/>
    <property type="match status" value="1"/>
</dbReference>
<name>A0A1C3K3T2_9BURK</name>
<feature type="domain" description="DUF4401" evidence="3">
    <location>
        <begin position="323"/>
        <end position="660"/>
    </location>
</feature>
<reference evidence="4 6" key="1">
    <citation type="submission" date="2016-06" db="EMBL/GenBank/DDBJ databases">
        <authorList>
            <person name="Kjaerup R.B."/>
            <person name="Dalgaard T.S."/>
            <person name="Juul-Madsen H.R."/>
        </authorList>
    </citation>
    <scope>NUCLEOTIDE SEQUENCE [LARGE SCALE GENOMIC DNA]</scope>
    <source>
        <strain evidence="4">Orrdi1</strain>
    </source>
</reference>
<feature type="transmembrane region" description="Helical" evidence="1">
    <location>
        <begin position="200"/>
        <end position="218"/>
    </location>
</feature>
<dbReference type="Pfam" id="PF14345">
    <property type="entry name" value="GDYXXLXY"/>
    <property type="match status" value="1"/>
</dbReference>
<feature type="transmembrane region" description="Helical" evidence="1">
    <location>
        <begin position="224"/>
        <end position="241"/>
    </location>
</feature>
<dbReference type="RefSeq" id="WP_067755063.1">
    <property type="nucleotide sequence ID" value="NZ_LT907988.1"/>
</dbReference>
<feature type="transmembrane region" description="Helical" evidence="1">
    <location>
        <begin position="328"/>
        <end position="351"/>
    </location>
</feature>
<feature type="transmembrane region" description="Helical" evidence="1">
    <location>
        <begin position="408"/>
        <end position="425"/>
    </location>
</feature>
<protein>
    <submittedName>
        <fullName evidence="4">Putative membrane protein</fullName>
    </submittedName>
</protein>
<dbReference type="EMBL" id="LT907988">
    <property type="protein sequence ID" value="SOE46224.1"/>
    <property type="molecule type" value="Genomic_DNA"/>
</dbReference>
<proteinExistence type="predicted"/>
<dbReference type="InterPro" id="IPR025833">
    <property type="entry name" value="GDYXXLXY"/>
</dbReference>
<feature type="transmembrane region" description="Helical" evidence="1">
    <location>
        <begin position="86"/>
        <end position="106"/>
    </location>
</feature>
<gene>
    <name evidence="4" type="ORF">ODI_02024</name>
    <name evidence="5" type="ORF">ODI_R0202</name>
</gene>
<feature type="transmembrane region" description="Helical" evidence="1">
    <location>
        <begin position="608"/>
        <end position="628"/>
    </location>
</feature>
<feature type="transmembrane region" description="Helical" evidence="1">
    <location>
        <begin position="248"/>
        <end position="265"/>
    </location>
</feature>
<dbReference type="Pfam" id="PF14351">
    <property type="entry name" value="DUF4401"/>
    <property type="match status" value="1"/>
</dbReference>
<feature type="transmembrane region" description="Helical" evidence="1">
    <location>
        <begin position="386"/>
        <end position="402"/>
    </location>
</feature>
<feature type="transmembrane region" description="Helical" evidence="1">
    <location>
        <begin position="169"/>
        <end position="188"/>
    </location>
</feature>
<feature type="transmembrane region" description="Helical" evidence="1">
    <location>
        <begin position="54"/>
        <end position="74"/>
    </location>
</feature>
<feature type="transmembrane region" description="Helical" evidence="1">
    <location>
        <begin position="574"/>
        <end position="602"/>
    </location>
</feature>
<keyword evidence="1" id="KW-1133">Transmembrane helix</keyword>
<evidence type="ECO:0000259" key="3">
    <source>
        <dbReference type="Pfam" id="PF14351"/>
    </source>
</evidence>
<keyword evidence="1" id="KW-0472">Membrane</keyword>
<dbReference type="OrthoDB" id="4868247at2"/>
<feature type="transmembrane region" description="Helical" evidence="1">
    <location>
        <begin position="27"/>
        <end position="48"/>
    </location>
</feature>
<sequence>MTDTASPADPSDVFPGVADWRRPVARLALGLAVALLGSALVCAVAANWPAMPVWARLAGAQAIVVLCGLIALALGRRDGAGQPRPALVAALVLGGIALGALLALIGQTYQTGADTWQLFAWWAVLLVPWGLAGGAAPWMLCLLVGNVALMFGLAELTPLAWMTVFDTPLGGMVAGACNLIALAIWEIMLMRGATRAKWGVRVLAALTLASLGFSVMISPMKLDLLHVVFVWLLISLSFWFYRVRNDRVVLAMVAAAFMTVSLRWAGDWLFDGIDGLIALPVMAGLILTEAWLVARLLQAGHGKTPARTDAAQPPAVAADGSPPWYVQVLLAGAAWLAALMLLVTTAFLRGIDEPSDLLWPGIVLALAGAGVLRLKRLPVFPRQMAIALSLTGLGMAAVAVLEDAASDARVWAVCFGFAAILYALAAERVLRLLTGIGMGVAVIGGSLAVHQQSDLLLRILFSPAGDVFQTSLMPTAILAWGAALAFLAAATGPAARQRWTPLAWAWALVAQAGVWLAGGVPLTGWPALWSLYTPAALALAATVLLPVFCMAWASAPGLPGHAPGASRAGPGWRLGACVGVLGLSLLWMPSPGVAFALAWLLLGQALRRPLLTGLGVLGGLGYLLRYYYQLQVPLLDKSLWLALAGGLAWVLYVAAAWGARAARRRAEPDAPARQAAAPRGPAWRLAVITLGLAAALGVANTSVWRNERILAQGQVLRLALAPVDPRSLMQGDYMALNFEVADQLRQLRPPGAPADAPVVEVPADGYLVLRHDEQGVARLQRVQGEPRPRAQDEIALRYRKRAGQVHIVTNAYFFAEGQAERYEAARFGEFRVNDGGTGLLLRLLDAEGQPL</sequence>
<feature type="transmembrane region" description="Helical" evidence="1">
    <location>
        <begin position="432"/>
        <end position="451"/>
    </location>
</feature>
<reference evidence="5 6" key="2">
    <citation type="submission" date="2017-08" db="EMBL/GenBank/DDBJ databases">
        <authorList>
            <person name="de Groot N.N."/>
        </authorList>
    </citation>
    <scope>NUCLEOTIDE SEQUENCE [LARGE SCALE GENOMIC DNA]</scope>
    <source>
        <strain evidence="5">Orrdi1</strain>
    </source>
</reference>
<evidence type="ECO:0000256" key="1">
    <source>
        <dbReference type="SAM" id="Phobius"/>
    </source>
</evidence>
<feature type="transmembrane region" description="Helical" evidence="1">
    <location>
        <begin position="471"/>
        <end position="490"/>
    </location>
</feature>
<dbReference type="AlphaFoldDB" id="A0A1C3K3T2"/>
<dbReference type="EMBL" id="FLRC01000024">
    <property type="protein sequence ID" value="SBT26027.1"/>
    <property type="molecule type" value="Genomic_DNA"/>
</dbReference>
<evidence type="ECO:0000313" key="5">
    <source>
        <dbReference type="EMBL" id="SOE46224.1"/>
    </source>
</evidence>
<evidence type="ECO:0000259" key="2">
    <source>
        <dbReference type="Pfam" id="PF09925"/>
    </source>
</evidence>
<feature type="transmembrane region" description="Helical" evidence="1">
    <location>
        <begin position="118"/>
        <end position="136"/>
    </location>
</feature>
<feature type="transmembrane region" description="Helical" evidence="1">
    <location>
        <begin position="277"/>
        <end position="297"/>
    </location>
</feature>
<feature type="transmembrane region" description="Helical" evidence="1">
    <location>
        <begin position="682"/>
        <end position="704"/>
    </location>
</feature>
<dbReference type="InterPro" id="IPR018677">
    <property type="entry name" value="DUF2157"/>
</dbReference>
<feature type="transmembrane region" description="Helical" evidence="1">
    <location>
        <begin position="357"/>
        <end position="374"/>
    </location>
</feature>
<evidence type="ECO:0000313" key="6">
    <source>
        <dbReference type="Proteomes" id="UP000078558"/>
    </source>
</evidence>
<evidence type="ECO:0000313" key="4">
    <source>
        <dbReference type="EMBL" id="SBT26027.1"/>
    </source>
</evidence>
<organism evidence="4 6">
    <name type="scientific">Orrella dioscoreae</name>
    <dbReference type="NCBI Taxonomy" id="1851544"/>
    <lineage>
        <taxon>Bacteria</taxon>
        <taxon>Pseudomonadati</taxon>
        <taxon>Pseudomonadota</taxon>
        <taxon>Betaproteobacteria</taxon>
        <taxon>Burkholderiales</taxon>
        <taxon>Alcaligenaceae</taxon>
        <taxon>Orrella</taxon>
    </lineage>
</organism>
<feature type="transmembrane region" description="Helical" evidence="1">
    <location>
        <begin position="640"/>
        <end position="662"/>
    </location>
</feature>
<accession>A0A1C3K3T2</accession>
<feature type="transmembrane region" description="Helical" evidence="1">
    <location>
        <begin position="502"/>
        <end position="525"/>
    </location>
</feature>
<dbReference type="KEGG" id="odi:ODI_R0202"/>
<feature type="domain" description="DUF2157" evidence="2">
    <location>
        <begin position="24"/>
        <end position="135"/>
    </location>
</feature>